<feature type="region of interest" description="Disordered" evidence="2">
    <location>
        <begin position="231"/>
        <end position="278"/>
    </location>
</feature>
<dbReference type="Pfam" id="PF03938">
    <property type="entry name" value="OmpH"/>
    <property type="match status" value="1"/>
</dbReference>
<feature type="compositionally biased region" description="Acidic residues" evidence="2">
    <location>
        <begin position="243"/>
        <end position="253"/>
    </location>
</feature>
<organism evidence="3 4">
    <name type="scientific">Oceanicella actignis</name>
    <dbReference type="NCBI Taxonomy" id="1189325"/>
    <lineage>
        <taxon>Bacteria</taxon>
        <taxon>Pseudomonadati</taxon>
        <taxon>Pseudomonadota</taxon>
        <taxon>Alphaproteobacteria</taxon>
        <taxon>Rhodobacterales</taxon>
        <taxon>Paracoccaceae</taxon>
        <taxon>Oceanicella</taxon>
    </lineage>
</organism>
<dbReference type="Gene3D" id="3.30.910.20">
    <property type="entry name" value="Skp domain"/>
    <property type="match status" value="1"/>
</dbReference>
<reference evidence="3 4" key="1">
    <citation type="submission" date="2016-12" db="EMBL/GenBank/DDBJ databases">
        <authorList>
            <person name="Song W.-J."/>
            <person name="Kurnit D.M."/>
        </authorList>
    </citation>
    <scope>NUCLEOTIDE SEQUENCE [LARGE SCALE GENOMIC DNA]</scope>
    <source>
        <strain evidence="3 4">CGMCC 1.10808</strain>
    </source>
</reference>
<accession>A0A1M7U0I1</accession>
<feature type="compositionally biased region" description="Low complexity" evidence="2">
    <location>
        <begin position="254"/>
        <end position="278"/>
    </location>
</feature>
<dbReference type="SUPFAM" id="SSF111384">
    <property type="entry name" value="OmpH-like"/>
    <property type="match status" value="1"/>
</dbReference>
<feature type="region of interest" description="Disordered" evidence="2">
    <location>
        <begin position="48"/>
        <end position="76"/>
    </location>
</feature>
<sequence length="278" mass="28363">MRRNTSASPPARDSEPPRRAGARAGGARTGTLTRALAVALAAAPAPAALGQTDGAGPAPAPAPPPPPEPPAASAPGAARAAPLILYVDPDRVIEASAPAAALRRQEAELRARLEAQLARVKAELEAEELELSKLRDTLARDEFNARALAFDRRVRRERAAAQERGAMFVRFVNEARAALASALPRVIEALRRERGAAFVLNAGAALAADPALDATDEAVRRFDAAMDGVTFDPPAELLSDAPAADDGEGDDDAAGAAPPAGDGSAPPAGNGAGNAAPR</sequence>
<feature type="region of interest" description="Disordered" evidence="2">
    <location>
        <begin position="1"/>
        <end position="29"/>
    </location>
</feature>
<dbReference type="EMBL" id="FRDL01000012">
    <property type="protein sequence ID" value="SHN76506.1"/>
    <property type="molecule type" value="Genomic_DNA"/>
</dbReference>
<dbReference type="SMART" id="SM00935">
    <property type="entry name" value="OmpH"/>
    <property type="match status" value="1"/>
</dbReference>
<protein>
    <submittedName>
        <fullName evidence="3">Chaperone for outer membrane proteins, Skp family</fullName>
    </submittedName>
</protein>
<feature type="compositionally biased region" description="Pro residues" evidence="2">
    <location>
        <begin position="58"/>
        <end position="72"/>
    </location>
</feature>
<dbReference type="InterPro" id="IPR024930">
    <property type="entry name" value="Skp_dom_sf"/>
</dbReference>
<keyword evidence="4" id="KW-1185">Reference proteome</keyword>
<keyword evidence="1" id="KW-0175">Coiled coil</keyword>
<evidence type="ECO:0000256" key="1">
    <source>
        <dbReference type="SAM" id="Coils"/>
    </source>
</evidence>
<feature type="compositionally biased region" description="Low complexity" evidence="2">
    <location>
        <begin position="48"/>
        <end position="57"/>
    </location>
</feature>
<feature type="coiled-coil region" evidence="1">
    <location>
        <begin position="99"/>
        <end position="144"/>
    </location>
</feature>
<evidence type="ECO:0000256" key="2">
    <source>
        <dbReference type="SAM" id="MobiDB-lite"/>
    </source>
</evidence>
<dbReference type="AlphaFoldDB" id="A0A1M7U0I1"/>
<dbReference type="InterPro" id="IPR005632">
    <property type="entry name" value="Chaperone_Skp"/>
</dbReference>
<evidence type="ECO:0000313" key="3">
    <source>
        <dbReference type="EMBL" id="SHN76506.1"/>
    </source>
</evidence>
<proteinExistence type="predicted"/>
<dbReference type="STRING" id="1189325.SAMN04488119_11175"/>
<dbReference type="GO" id="GO:0051082">
    <property type="term" value="F:unfolded protein binding"/>
    <property type="evidence" value="ECO:0007669"/>
    <property type="project" value="InterPro"/>
</dbReference>
<evidence type="ECO:0000313" key="4">
    <source>
        <dbReference type="Proteomes" id="UP000184066"/>
    </source>
</evidence>
<gene>
    <name evidence="3" type="ORF">SAMN05216200_11274</name>
</gene>
<name>A0A1M7U0I1_9RHOB</name>
<dbReference type="Proteomes" id="UP000184066">
    <property type="component" value="Unassembled WGS sequence"/>
</dbReference>